<sequence length="79" mass="9339">MFMWIEEDNKLKRSFTFKDFSEAFAFMTRVAILAEKHNHHPYWSNVYNKVSIELNTHDAGNIVTEKDFSLAKDIDLLLD</sequence>
<dbReference type="InterPro" id="IPR036428">
    <property type="entry name" value="PCD_sf"/>
</dbReference>
<dbReference type="SUPFAM" id="SSF55248">
    <property type="entry name" value="PCD-like"/>
    <property type="match status" value="1"/>
</dbReference>
<keyword evidence="4 5" id="KW-0456">Lyase</keyword>
<dbReference type="GO" id="GO:0008124">
    <property type="term" value="F:4-alpha-hydroxytetrahydrobiopterin dehydratase activity"/>
    <property type="evidence" value="ECO:0007669"/>
    <property type="project" value="UniProtKB-EC"/>
</dbReference>
<dbReference type="EMBL" id="JAYFUM010000008">
    <property type="protein sequence ID" value="MEA5139193.1"/>
    <property type="molecule type" value="Genomic_DNA"/>
</dbReference>
<name>A0ABU5Q8X3_9BACT</name>
<evidence type="ECO:0000313" key="6">
    <source>
        <dbReference type="Proteomes" id="UP001302949"/>
    </source>
</evidence>
<dbReference type="Pfam" id="PF01329">
    <property type="entry name" value="Pterin_4a"/>
    <property type="match status" value="1"/>
</dbReference>
<dbReference type="NCBIfam" id="NF002018">
    <property type="entry name" value="PRK00823.1-3"/>
    <property type="match status" value="1"/>
</dbReference>
<gene>
    <name evidence="5" type="ORF">VB248_08610</name>
</gene>
<dbReference type="InterPro" id="IPR001533">
    <property type="entry name" value="Pterin_deHydtase"/>
</dbReference>
<dbReference type="Proteomes" id="UP001302949">
    <property type="component" value="Unassembled WGS sequence"/>
</dbReference>
<accession>A0ABU5Q8X3</accession>
<protein>
    <recommendedName>
        <fullName evidence="3">4a-hydroxytetrahydrobiopterin dehydratase</fullName>
        <ecNumber evidence="3">4.2.1.96</ecNumber>
    </recommendedName>
</protein>
<comment type="caution">
    <text evidence="5">The sequence shown here is derived from an EMBL/GenBank/DDBJ whole genome shotgun (WGS) entry which is preliminary data.</text>
</comment>
<organism evidence="5 6">
    <name type="scientific">Arcicella rigui</name>
    <dbReference type="NCBI Taxonomy" id="797020"/>
    <lineage>
        <taxon>Bacteria</taxon>
        <taxon>Pseudomonadati</taxon>
        <taxon>Bacteroidota</taxon>
        <taxon>Cytophagia</taxon>
        <taxon>Cytophagales</taxon>
        <taxon>Flectobacillaceae</taxon>
        <taxon>Arcicella</taxon>
    </lineage>
</organism>
<comment type="catalytic activity">
    <reaction evidence="1">
        <text>(4aS,6R)-4a-hydroxy-L-erythro-5,6,7,8-tetrahydrobiopterin = (6R)-L-erythro-6,7-dihydrobiopterin + H2O</text>
        <dbReference type="Rhea" id="RHEA:11920"/>
        <dbReference type="ChEBI" id="CHEBI:15377"/>
        <dbReference type="ChEBI" id="CHEBI:15642"/>
        <dbReference type="ChEBI" id="CHEBI:43120"/>
        <dbReference type="EC" id="4.2.1.96"/>
    </reaction>
</comment>
<dbReference type="RefSeq" id="WP_323296394.1">
    <property type="nucleotide sequence ID" value="NZ_JAYFUM010000008.1"/>
</dbReference>
<evidence type="ECO:0000256" key="2">
    <source>
        <dbReference type="ARBA" id="ARBA00006472"/>
    </source>
</evidence>
<dbReference type="EC" id="4.2.1.96" evidence="3"/>
<dbReference type="Gene3D" id="3.30.1360.20">
    <property type="entry name" value="Transcriptional coactivator/pterin dehydratase"/>
    <property type="match status" value="1"/>
</dbReference>
<evidence type="ECO:0000256" key="4">
    <source>
        <dbReference type="ARBA" id="ARBA00023239"/>
    </source>
</evidence>
<dbReference type="PANTHER" id="PTHR12599:SF0">
    <property type="entry name" value="PTERIN-4-ALPHA-CARBINOLAMINE DEHYDRATASE"/>
    <property type="match status" value="1"/>
</dbReference>
<comment type="similarity">
    <text evidence="2">Belongs to the pterin-4-alpha-carbinolamine dehydratase family.</text>
</comment>
<keyword evidence="6" id="KW-1185">Reference proteome</keyword>
<dbReference type="PANTHER" id="PTHR12599">
    <property type="entry name" value="PTERIN-4-ALPHA-CARBINOLAMINE DEHYDRATASE"/>
    <property type="match status" value="1"/>
</dbReference>
<proteinExistence type="inferred from homology"/>
<evidence type="ECO:0000256" key="1">
    <source>
        <dbReference type="ARBA" id="ARBA00001554"/>
    </source>
</evidence>
<evidence type="ECO:0000256" key="3">
    <source>
        <dbReference type="ARBA" id="ARBA00013252"/>
    </source>
</evidence>
<evidence type="ECO:0000313" key="5">
    <source>
        <dbReference type="EMBL" id="MEA5139193.1"/>
    </source>
</evidence>
<reference evidence="5 6" key="1">
    <citation type="submission" date="2023-12" db="EMBL/GenBank/DDBJ databases">
        <title>Novel species of the genus Arcicella isolated from rivers.</title>
        <authorList>
            <person name="Lu H."/>
        </authorList>
    </citation>
    <scope>NUCLEOTIDE SEQUENCE [LARGE SCALE GENOMIC DNA]</scope>
    <source>
        <strain evidence="5 6">KCTC 23307</strain>
    </source>
</reference>